<feature type="transmembrane region" description="Helical" evidence="7">
    <location>
        <begin position="314"/>
        <end position="333"/>
    </location>
</feature>
<dbReference type="Gene3D" id="1.20.1250.20">
    <property type="entry name" value="MFS general substrate transporter like domains"/>
    <property type="match status" value="1"/>
</dbReference>
<dbReference type="SUPFAM" id="SSF103473">
    <property type="entry name" value="MFS general substrate transporter"/>
    <property type="match status" value="1"/>
</dbReference>
<proteinExistence type="predicted"/>
<keyword evidence="9" id="KW-1185">Reference proteome</keyword>
<feature type="compositionally biased region" description="Basic and acidic residues" evidence="6">
    <location>
        <begin position="421"/>
        <end position="439"/>
    </location>
</feature>
<dbReference type="GO" id="GO:0005886">
    <property type="term" value="C:plasma membrane"/>
    <property type="evidence" value="ECO:0007669"/>
    <property type="project" value="UniProtKB-SubCell"/>
</dbReference>
<reference evidence="9" key="1">
    <citation type="submission" date="2020-02" db="EMBL/GenBank/DDBJ databases">
        <title>Streptomyces sp. ASO4wet.</title>
        <authorList>
            <person name="Risdian C."/>
            <person name="Landwehr W."/>
            <person name="Schupp P."/>
            <person name="Wink J."/>
        </authorList>
    </citation>
    <scope>NUCLEOTIDE SEQUENCE [LARGE SCALE GENOMIC DNA]</scope>
    <source>
        <strain evidence="9">ASO4wet</strain>
    </source>
</reference>
<dbReference type="CDD" id="cd06173">
    <property type="entry name" value="MFS_MefA_like"/>
    <property type="match status" value="1"/>
</dbReference>
<dbReference type="EMBL" id="CP048882">
    <property type="protein sequence ID" value="QPP05837.1"/>
    <property type="molecule type" value="Genomic_DNA"/>
</dbReference>
<feature type="transmembrane region" description="Helical" evidence="7">
    <location>
        <begin position="156"/>
        <end position="173"/>
    </location>
</feature>
<evidence type="ECO:0000256" key="7">
    <source>
        <dbReference type="SAM" id="Phobius"/>
    </source>
</evidence>
<evidence type="ECO:0000256" key="5">
    <source>
        <dbReference type="ARBA" id="ARBA00023136"/>
    </source>
</evidence>
<feature type="transmembrane region" description="Helical" evidence="7">
    <location>
        <begin position="228"/>
        <end position="247"/>
    </location>
</feature>
<feature type="region of interest" description="Disordered" evidence="6">
    <location>
        <begin position="1"/>
        <end position="31"/>
    </location>
</feature>
<gene>
    <name evidence="8" type="ORF">G4Z16_04845</name>
</gene>
<feature type="region of interest" description="Disordered" evidence="6">
    <location>
        <begin position="409"/>
        <end position="439"/>
    </location>
</feature>
<evidence type="ECO:0000256" key="4">
    <source>
        <dbReference type="ARBA" id="ARBA00022989"/>
    </source>
</evidence>
<accession>A0A7T1T3P3</accession>
<evidence type="ECO:0000256" key="2">
    <source>
        <dbReference type="ARBA" id="ARBA00022475"/>
    </source>
</evidence>
<dbReference type="Proteomes" id="UP000595046">
    <property type="component" value="Chromosome"/>
</dbReference>
<feature type="compositionally biased region" description="Basic and acidic residues" evidence="6">
    <location>
        <begin position="1"/>
        <end position="29"/>
    </location>
</feature>
<keyword evidence="2" id="KW-1003">Cell membrane</keyword>
<dbReference type="InterPro" id="IPR036259">
    <property type="entry name" value="MFS_trans_sf"/>
</dbReference>
<keyword evidence="4 7" id="KW-1133">Transmembrane helix</keyword>
<feature type="transmembrane region" description="Helical" evidence="7">
    <location>
        <begin position="290"/>
        <end position="308"/>
    </location>
</feature>
<sequence>MGRADRVRRGRRSGDSRRTAADAPDHGQSDEAALAATPRTVAYLLVGLLAGPLADRWDSRKVLIGCDAGRTVLFAAMPLTVHAAHGAVLLFTLACLAAALGVLFETSLAKAVQSTLRTDELVTGNSRLELSSQLGLLLGPAVTGALVALIGVDRAVWLNAATFAASIGTLLPLRHLGGRRRADAAVVGTSDAAASPSAPARRSGTGSLWREMKEGMGYLRAHPLISRLILVQAAVNFVIAAETLIVFQTTVGLGASPTWAGVVLAAAGVGGVLAAWLAGRFTQETARPGALIGWSVIGVGGTLLGFALSVHPVLLLIANLLHGGLSIFASIHIRALRQKLVPAEFLGRVTANARTAAFVANPLGAVLFGAIADRSGGDARWSFALAALLSLVSGALAYRGLVARRNVGSELPARGHGPTGDQERNTGRIPGERADERAT</sequence>
<dbReference type="KEGG" id="sbat:G4Z16_04845"/>
<evidence type="ECO:0000313" key="9">
    <source>
        <dbReference type="Proteomes" id="UP000595046"/>
    </source>
</evidence>
<keyword evidence="3 7" id="KW-0812">Transmembrane</keyword>
<dbReference type="PANTHER" id="PTHR23513:SF6">
    <property type="entry name" value="MAJOR FACILITATOR SUPERFAMILY ASSOCIATED DOMAIN-CONTAINING PROTEIN"/>
    <property type="match status" value="1"/>
</dbReference>
<dbReference type="Pfam" id="PF07690">
    <property type="entry name" value="MFS_1"/>
    <property type="match status" value="1"/>
</dbReference>
<feature type="transmembrane region" description="Helical" evidence="7">
    <location>
        <begin position="353"/>
        <end position="371"/>
    </location>
</feature>
<feature type="transmembrane region" description="Helical" evidence="7">
    <location>
        <begin position="383"/>
        <end position="401"/>
    </location>
</feature>
<dbReference type="GO" id="GO:0022857">
    <property type="term" value="F:transmembrane transporter activity"/>
    <property type="evidence" value="ECO:0007669"/>
    <property type="project" value="InterPro"/>
</dbReference>
<evidence type="ECO:0000256" key="6">
    <source>
        <dbReference type="SAM" id="MobiDB-lite"/>
    </source>
</evidence>
<evidence type="ECO:0000256" key="3">
    <source>
        <dbReference type="ARBA" id="ARBA00022692"/>
    </source>
</evidence>
<feature type="transmembrane region" description="Helical" evidence="7">
    <location>
        <begin position="259"/>
        <end position="278"/>
    </location>
</feature>
<feature type="transmembrane region" description="Helical" evidence="7">
    <location>
        <begin position="87"/>
        <end position="109"/>
    </location>
</feature>
<protein>
    <submittedName>
        <fullName evidence="8">MFS transporter</fullName>
    </submittedName>
</protein>
<dbReference type="RefSeq" id="WP_197349356.1">
    <property type="nucleotide sequence ID" value="NZ_CP048882.1"/>
</dbReference>
<organism evidence="8 9">
    <name type="scientific">Streptomyces bathyalis</name>
    <dbReference type="NCBI Taxonomy" id="2710756"/>
    <lineage>
        <taxon>Bacteria</taxon>
        <taxon>Bacillati</taxon>
        <taxon>Actinomycetota</taxon>
        <taxon>Actinomycetes</taxon>
        <taxon>Kitasatosporales</taxon>
        <taxon>Streptomycetaceae</taxon>
        <taxon>Streptomyces</taxon>
    </lineage>
</organism>
<keyword evidence="5 7" id="KW-0472">Membrane</keyword>
<name>A0A7T1T3P3_9ACTN</name>
<dbReference type="AlphaFoldDB" id="A0A7T1T3P3"/>
<evidence type="ECO:0000256" key="1">
    <source>
        <dbReference type="ARBA" id="ARBA00004651"/>
    </source>
</evidence>
<dbReference type="PANTHER" id="PTHR23513">
    <property type="entry name" value="INTEGRAL MEMBRANE EFFLUX PROTEIN-RELATED"/>
    <property type="match status" value="1"/>
</dbReference>
<evidence type="ECO:0000313" key="8">
    <source>
        <dbReference type="EMBL" id="QPP05837.1"/>
    </source>
</evidence>
<feature type="transmembrane region" description="Helical" evidence="7">
    <location>
        <begin position="130"/>
        <end position="150"/>
    </location>
</feature>
<comment type="subcellular location">
    <subcellularLocation>
        <location evidence="1">Cell membrane</location>
        <topology evidence="1">Multi-pass membrane protein</topology>
    </subcellularLocation>
</comment>
<dbReference type="InterPro" id="IPR011701">
    <property type="entry name" value="MFS"/>
</dbReference>